<organism evidence="1">
    <name type="scientific">Raoultella planticola</name>
    <name type="common">Klebsiella planticola</name>
    <dbReference type="NCBI Taxonomy" id="575"/>
    <lineage>
        <taxon>Bacteria</taxon>
        <taxon>Pseudomonadati</taxon>
        <taxon>Pseudomonadota</taxon>
        <taxon>Gammaproteobacteria</taxon>
        <taxon>Enterobacterales</taxon>
        <taxon>Enterobacteriaceae</taxon>
        <taxon>Klebsiella/Raoultella group</taxon>
        <taxon>Raoultella</taxon>
    </lineage>
</organism>
<gene>
    <name evidence="1" type="ORF">DMB90_27015</name>
</gene>
<proteinExistence type="predicted"/>
<protein>
    <submittedName>
        <fullName evidence="1">Uncharacterized protein</fullName>
    </submittedName>
</protein>
<accession>A0A5P6AB99</accession>
<evidence type="ECO:0000313" key="1">
    <source>
        <dbReference type="EMBL" id="QFG77101.1"/>
    </source>
</evidence>
<dbReference type="EMBL" id="CP029752">
    <property type="protein sequence ID" value="QFG77101.1"/>
    <property type="molecule type" value="Genomic_DNA"/>
</dbReference>
<sequence>MPYFSPDYPFPGDAYLYFGKGLAKIFHRLQEIFMVGDYYFFASCANSLVASATPQARQQRVAVGPRKAQSRLFNASIDTC</sequence>
<dbReference type="AlphaFoldDB" id="A0A5P6AB99"/>
<reference evidence="1" key="1">
    <citation type="submission" date="2018-05" db="EMBL/GenBank/DDBJ databases">
        <title>Bacterial isolates from healthy term breastfed infants carrying antibiotic resistance genes.</title>
        <authorList>
            <person name="Casaburi G."/>
        </authorList>
    </citation>
    <scope>NUCLEOTIDE SEQUENCE [LARGE SCALE GENOMIC DNA]</scope>
    <source>
        <strain evidence="1">7084_4</strain>
    </source>
</reference>
<name>A0A5P6AB99_RAOPL</name>